<dbReference type="AlphaFoldDB" id="S3CFW8"/>
<accession>S3CFW8</accession>
<feature type="region of interest" description="Disordered" evidence="1">
    <location>
        <begin position="98"/>
        <end position="118"/>
    </location>
</feature>
<dbReference type="KEGG" id="glz:GLAREA_08004"/>
<name>S3CFW8_GLAL2</name>
<dbReference type="Pfam" id="PF13926">
    <property type="entry name" value="DUF4211"/>
    <property type="match status" value="1"/>
</dbReference>
<dbReference type="HOGENOM" id="CLU_790005_0_0_1"/>
<feature type="domain" description="DUF4211" evidence="2">
    <location>
        <begin position="189"/>
        <end position="312"/>
    </location>
</feature>
<protein>
    <recommendedName>
        <fullName evidence="2">DUF4211 domain-containing protein</fullName>
    </recommendedName>
</protein>
<keyword evidence="4" id="KW-1185">Reference proteome</keyword>
<evidence type="ECO:0000313" key="4">
    <source>
        <dbReference type="Proteomes" id="UP000016922"/>
    </source>
</evidence>
<dbReference type="InterPro" id="IPR025451">
    <property type="entry name" value="DUF4211"/>
</dbReference>
<dbReference type="EMBL" id="KE145373">
    <property type="protein sequence ID" value="EPE24154.1"/>
    <property type="molecule type" value="Genomic_DNA"/>
</dbReference>
<dbReference type="RefSeq" id="XP_008088242.1">
    <property type="nucleotide sequence ID" value="XM_008090051.1"/>
</dbReference>
<dbReference type="OrthoDB" id="21499at2759"/>
<dbReference type="GeneID" id="19467055"/>
<feature type="compositionally biased region" description="Acidic residues" evidence="1">
    <location>
        <begin position="156"/>
        <end position="167"/>
    </location>
</feature>
<feature type="region of interest" description="Disordered" evidence="1">
    <location>
        <begin position="37"/>
        <end position="57"/>
    </location>
</feature>
<evidence type="ECO:0000256" key="1">
    <source>
        <dbReference type="SAM" id="MobiDB-lite"/>
    </source>
</evidence>
<gene>
    <name evidence="3" type="ORF">GLAREA_08004</name>
</gene>
<evidence type="ECO:0000259" key="2">
    <source>
        <dbReference type="Pfam" id="PF13926"/>
    </source>
</evidence>
<evidence type="ECO:0000313" key="3">
    <source>
        <dbReference type="EMBL" id="EPE24154.1"/>
    </source>
</evidence>
<dbReference type="Proteomes" id="UP000016922">
    <property type="component" value="Unassembled WGS sequence"/>
</dbReference>
<proteinExistence type="predicted"/>
<dbReference type="STRING" id="1116229.S3CFW8"/>
<organism evidence="3 4">
    <name type="scientific">Glarea lozoyensis (strain ATCC 20868 / MF5171)</name>
    <dbReference type="NCBI Taxonomy" id="1116229"/>
    <lineage>
        <taxon>Eukaryota</taxon>
        <taxon>Fungi</taxon>
        <taxon>Dikarya</taxon>
        <taxon>Ascomycota</taxon>
        <taxon>Pezizomycotina</taxon>
        <taxon>Leotiomycetes</taxon>
        <taxon>Helotiales</taxon>
        <taxon>Helotiaceae</taxon>
        <taxon>Glarea</taxon>
    </lineage>
</organism>
<sequence>MDDPSQSPVARLEKGVRESLQSFRYEKATLEILVPAESSISERDSLDQSSCVQDYSPKPAGNVKGYTLVFPNKVLIDMPPGSKRRLYKRIAEEDSDLFCSDEETPPERPAQKRSRKFSPLMMELMNAKMPRVTRQASKENRFVNDTLLGLYVGSENESEESPDDESDTCTSTPAPPGVKDDDRSPDSPSSLDHGVSHALSIPPAKHQREFYKDQVEFSLYRTLHPTFPGQNVKFDHALQKLDPALQTLSTSYFDSSKWSVEFTATLQSRPGIDVCRTTDAEAAAGKCDACGRKQQRAFVIIFRGSAYDCHTLDDETATTSRCSQGPRSEIASQRHVAPAHRKFYVGADCKDYAEKSHSLCHWRFQLREAVERQLKREGWMTRAARLRWDSWASAEKRRRITDILDAWYAKGFGATLYAGYRRCKNLRK</sequence>
<reference evidence="3 4" key="1">
    <citation type="journal article" date="2013" name="BMC Genomics">
        <title>Genomics-driven discovery of the pneumocandin biosynthetic gene cluster in the fungus Glarea lozoyensis.</title>
        <authorList>
            <person name="Chen L."/>
            <person name="Yue Q."/>
            <person name="Zhang X."/>
            <person name="Xiang M."/>
            <person name="Wang C."/>
            <person name="Li S."/>
            <person name="Che Y."/>
            <person name="Ortiz-Lopez F.J."/>
            <person name="Bills G.F."/>
            <person name="Liu X."/>
            <person name="An Z."/>
        </authorList>
    </citation>
    <scope>NUCLEOTIDE SEQUENCE [LARGE SCALE GENOMIC DNA]</scope>
    <source>
        <strain evidence="4">ATCC 20868 / MF5171</strain>
    </source>
</reference>
<feature type="region of interest" description="Disordered" evidence="1">
    <location>
        <begin position="154"/>
        <end position="197"/>
    </location>
</feature>